<dbReference type="InterPro" id="IPR009057">
    <property type="entry name" value="Homeodomain-like_sf"/>
</dbReference>
<proteinExistence type="predicted"/>
<keyword evidence="2" id="KW-1185">Reference proteome</keyword>
<name>A0A563VM14_9CYAN</name>
<sequence>MQVSMESKDYQKIAKAILFIRQHHLSQPDLITVAQNIGLSEYHFQRLFTQWAAPFEETSNIGTEQEA</sequence>
<protein>
    <recommendedName>
        <fullName evidence="3">HTH araC/xylS-type domain-containing protein</fullName>
    </recommendedName>
</protein>
<evidence type="ECO:0000313" key="2">
    <source>
        <dbReference type="Proteomes" id="UP000320055"/>
    </source>
</evidence>
<reference evidence="1 2" key="1">
    <citation type="submission" date="2019-01" db="EMBL/GenBank/DDBJ databases">
        <authorList>
            <person name="Brito A."/>
        </authorList>
    </citation>
    <scope>NUCLEOTIDE SEQUENCE [LARGE SCALE GENOMIC DNA]</scope>
    <source>
        <strain evidence="1">1</strain>
    </source>
</reference>
<organism evidence="1 2">
    <name type="scientific">Hyella patelloides LEGE 07179</name>
    <dbReference type="NCBI Taxonomy" id="945734"/>
    <lineage>
        <taxon>Bacteria</taxon>
        <taxon>Bacillati</taxon>
        <taxon>Cyanobacteriota</taxon>
        <taxon>Cyanophyceae</taxon>
        <taxon>Pleurocapsales</taxon>
        <taxon>Hyellaceae</taxon>
        <taxon>Hyella</taxon>
    </lineage>
</organism>
<gene>
    <name evidence="1" type="ORF">H1P_1460008</name>
</gene>
<dbReference type="SUPFAM" id="SSF46689">
    <property type="entry name" value="Homeodomain-like"/>
    <property type="match status" value="1"/>
</dbReference>
<evidence type="ECO:0000313" key="1">
    <source>
        <dbReference type="EMBL" id="VEP12373.1"/>
    </source>
</evidence>
<dbReference type="EMBL" id="CAACVJ010000053">
    <property type="protein sequence ID" value="VEP12373.1"/>
    <property type="molecule type" value="Genomic_DNA"/>
</dbReference>
<accession>A0A563VM14</accession>
<dbReference type="AlphaFoldDB" id="A0A563VM14"/>
<dbReference type="Gene3D" id="1.10.10.60">
    <property type="entry name" value="Homeodomain-like"/>
    <property type="match status" value="1"/>
</dbReference>
<evidence type="ECO:0008006" key="3">
    <source>
        <dbReference type="Google" id="ProtNLM"/>
    </source>
</evidence>
<dbReference type="Proteomes" id="UP000320055">
    <property type="component" value="Unassembled WGS sequence"/>
</dbReference>